<sequence>MGYLMHTIIVEELSRASGSVALSYAAHSNLCVNQINRHGTEEQKRRYLPKLISGEHVGALAMSEPGSGSDVVSMKLRADKKDGGYYLLNGNKMWITNGPDANTLVVYAKTDTGAGPRGITAFIVERGFEGFSTHQKLDKLGMRGSNTCELVFEDCRVPEENVLGEVNKGVYVLMSGLDLERLVLSGGPLGLMQAALDVAAGYVHEREQFGRPIGHFELIQGKLAD</sequence>
<keyword evidence="2" id="KW-1185">Reference proteome</keyword>
<dbReference type="Proteomes" id="UP001145114">
    <property type="component" value="Unassembled WGS sequence"/>
</dbReference>
<evidence type="ECO:0000313" key="2">
    <source>
        <dbReference type="Proteomes" id="UP001145114"/>
    </source>
</evidence>
<accession>A0ACC1HJ08</accession>
<dbReference type="EMBL" id="JAMZIH010004313">
    <property type="protein sequence ID" value="KAJ1676326.1"/>
    <property type="molecule type" value="Genomic_DNA"/>
</dbReference>
<name>A0ACC1HJ08_9FUNG</name>
<gene>
    <name evidence="1" type="ORF">EV182_008415</name>
</gene>
<proteinExistence type="predicted"/>
<organism evidence="1 2">
    <name type="scientific">Spiromyces aspiralis</name>
    <dbReference type="NCBI Taxonomy" id="68401"/>
    <lineage>
        <taxon>Eukaryota</taxon>
        <taxon>Fungi</taxon>
        <taxon>Fungi incertae sedis</taxon>
        <taxon>Zoopagomycota</taxon>
        <taxon>Kickxellomycotina</taxon>
        <taxon>Kickxellomycetes</taxon>
        <taxon>Kickxellales</taxon>
        <taxon>Kickxellaceae</taxon>
        <taxon>Spiromyces</taxon>
    </lineage>
</organism>
<evidence type="ECO:0000313" key="1">
    <source>
        <dbReference type="EMBL" id="KAJ1676326.1"/>
    </source>
</evidence>
<protein>
    <submittedName>
        <fullName evidence="1">Uncharacterized protein</fullName>
    </submittedName>
</protein>
<feature type="non-terminal residue" evidence="1">
    <location>
        <position position="225"/>
    </location>
</feature>
<comment type="caution">
    <text evidence="1">The sequence shown here is derived from an EMBL/GenBank/DDBJ whole genome shotgun (WGS) entry which is preliminary data.</text>
</comment>
<reference evidence="1" key="1">
    <citation type="submission" date="2022-06" db="EMBL/GenBank/DDBJ databases">
        <title>Phylogenomic reconstructions and comparative analyses of Kickxellomycotina fungi.</title>
        <authorList>
            <person name="Reynolds N.K."/>
            <person name="Stajich J.E."/>
            <person name="Barry K."/>
            <person name="Grigoriev I.V."/>
            <person name="Crous P."/>
            <person name="Smith M.E."/>
        </authorList>
    </citation>
    <scope>NUCLEOTIDE SEQUENCE</scope>
    <source>
        <strain evidence="1">RSA 2271</strain>
    </source>
</reference>